<reference evidence="3 4" key="1">
    <citation type="submission" date="2022-06" db="EMBL/GenBank/DDBJ databases">
        <title>Genomic Encyclopedia of Archaeal and Bacterial Type Strains, Phase II (KMG-II): from individual species to whole genera.</title>
        <authorList>
            <person name="Goeker M."/>
        </authorList>
    </citation>
    <scope>NUCLEOTIDE SEQUENCE [LARGE SCALE GENOMIC DNA]</scope>
    <source>
        <strain evidence="3 4">DSM 40477</strain>
    </source>
</reference>
<dbReference type="PANTHER" id="PTHR43540:SF3">
    <property type="entry name" value="ENTEROBACTIN SYNTHASE COMPONENT B"/>
    <property type="match status" value="1"/>
</dbReference>
<comment type="caution">
    <text evidence="3">The sequence shown here is derived from an EMBL/GenBank/DDBJ whole genome shotgun (WGS) entry which is preliminary data.</text>
</comment>
<dbReference type="EMBL" id="JAMTCP010000037">
    <property type="protein sequence ID" value="MCP2261202.1"/>
    <property type="molecule type" value="Genomic_DNA"/>
</dbReference>
<dbReference type="Pfam" id="PF00857">
    <property type="entry name" value="Isochorismatase"/>
    <property type="match status" value="1"/>
</dbReference>
<evidence type="ECO:0000313" key="4">
    <source>
        <dbReference type="Proteomes" id="UP001205311"/>
    </source>
</evidence>
<dbReference type="InterPro" id="IPR000868">
    <property type="entry name" value="Isochorismatase-like_dom"/>
</dbReference>
<organism evidence="3 4">
    <name type="scientific">Streptoalloteichus tenebrarius (strain ATCC 17920 / DSM 40477 / JCM 4838 / CBS 697.72 / NBRC 16177 / NCIMB 11028 / NRRL B-12390 / A12253. 1 / ISP 5477)</name>
    <name type="common">Streptomyces tenebrarius</name>
    <dbReference type="NCBI Taxonomy" id="1933"/>
    <lineage>
        <taxon>Bacteria</taxon>
        <taxon>Bacillati</taxon>
        <taxon>Actinomycetota</taxon>
        <taxon>Actinomycetes</taxon>
        <taxon>Pseudonocardiales</taxon>
        <taxon>Pseudonocardiaceae</taxon>
        <taxon>Streptoalloteichus</taxon>
    </lineage>
</organism>
<protein>
    <submittedName>
        <fullName evidence="3">Isochorismate hydrolase</fullName>
    </submittedName>
</protein>
<dbReference type="PIRSF" id="PIRSF001111">
    <property type="entry name" value="Isochorismatase"/>
    <property type="match status" value="1"/>
</dbReference>
<gene>
    <name evidence="3" type="ORF">LX15_004923</name>
</gene>
<dbReference type="InterPro" id="IPR016291">
    <property type="entry name" value="Isochorismatase"/>
</dbReference>
<dbReference type="GO" id="GO:0016787">
    <property type="term" value="F:hydrolase activity"/>
    <property type="evidence" value="ECO:0007669"/>
    <property type="project" value="UniProtKB-KW"/>
</dbReference>
<name>A0ABT1I082_STRSD</name>
<dbReference type="InterPro" id="IPR050272">
    <property type="entry name" value="Isochorismatase-like_hydrls"/>
</dbReference>
<feature type="domain" description="Isochorismatase-like" evidence="2">
    <location>
        <begin position="32"/>
        <end position="204"/>
    </location>
</feature>
<dbReference type="InterPro" id="IPR036380">
    <property type="entry name" value="Isochorismatase-like_sf"/>
</dbReference>
<keyword evidence="4" id="KW-1185">Reference proteome</keyword>
<dbReference type="PANTHER" id="PTHR43540">
    <property type="entry name" value="PEROXYUREIDOACRYLATE/UREIDOACRYLATE AMIDOHYDROLASE-RELATED"/>
    <property type="match status" value="1"/>
</dbReference>
<proteinExistence type="predicted"/>
<dbReference type="PRINTS" id="PR01398">
    <property type="entry name" value="ISCHRISMTASE"/>
</dbReference>
<dbReference type="Gene3D" id="3.40.50.850">
    <property type="entry name" value="Isochorismatase-like"/>
    <property type="match status" value="1"/>
</dbReference>
<evidence type="ECO:0000313" key="3">
    <source>
        <dbReference type="EMBL" id="MCP2261202.1"/>
    </source>
</evidence>
<accession>A0ABT1I082</accession>
<dbReference type="Proteomes" id="UP001205311">
    <property type="component" value="Unassembled WGS sequence"/>
</dbReference>
<keyword evidence="1 3" id="KW-0378">Hydrolase</keyword>
<sequence>MAIPAIPSYPMPTEADLPANRVSWEVDPERAVLLVHDMQRYFVRPFEDGASPITELVANIRALRAACAETGVPVVFSAQPGGQTPRQRGLLQDYWGDGIPGGLGEERIVDDLAPGDDDVVLTKWRYSAFVRTDLRERMREWGRDQLVVTGIYAHIGVLMTAADAFMNDCQTFVVADAVADFSVEHHRMAVEYAAQRCAVVTTTERAATWLAAPRAAKAG</sequence>
<dbReference type="SUPFAM" id="SSF52499">
    <property type="entry name" value="Isochorismatase-like hydrolases"/>
    <property type="match status" value="1"/>
</dbReference>
<evidence type="ECO:0000256" key="1">
    <source>
        <dbReference type="ARBA" id="ARBA00022801"/>
    </source>
</evidence>
<dbReference type="RefSeq" id="WP_253672036.1">
    <property type="nucleotide sequence ID" value="NZ_JAMTCP010000037.1"/>
</dbReference>
<evidence type="ECO:0000259" key="2">
    <source>
        <dbReference type="Pfam" id="PF00857"/>
    </source>
</evidence>